<name>A0A941J0F3_9ACTN</name>
<organism evidence="2 3">
    <name type="scientific">Streptomyces tuirus</name>
    <dbReference type="NCBI Taxonomy" id="68278"/>
    <lineage>
        <taxon>Bacteria</taxon>
        <taxon>Bacillati</taxon>
        <taxon>Actinomycetota</taxon>
        <taxon>Actinomycetes</taxon>
        <taxon>Kitasatosporales</taxon>
        <taxon>Streptomycetaceae</taxon>
        <taxon>Streptomyces</taxon>
    </lineage>
</organism>
<reference evidence="2 3" key="1">
    <citation type="submission" date="2021-04" db="EMBL/GenBank/DDBJ databases">
        <title>Characterization of the biosynthetic gene cluster of new lipopeptides with antitumor activity in the genome of the marine Streptomyces PHM034.</title>
        <authorList>
            <person name="Ceniceros A."/>
            <person name="Canedo L."/>
            <person name="Mendez C."/>
            <person name="Olano C."/>
            <person name="Schleissner C."/>
            <person name="Cuevas C."/>
            <person name="De La Calle F."/>
            <person name="Salas J.A."/>
        </authorList>
    </citation>
    <scope>NUCLEOTIDE SEQUENCE [LARGE SCALE GENOMIC DNA]</scope>
    <source>
        <strain evidence="2 3">PHM034</strain>
    </source>
</reference>
<keyword evidence="3" id="KW-1185">Reference proteome</keyword>
<comment type="caution">
    <text evidence="2">The sequence shown here is derived from an EMBL/GenBank/DDBJ whole genome shotgun (WGS) entry which is preliminary data.</text>
</comment>
<protein>
    <submittedName>
        <fullName evidence="2">Uncharacterized protein</fullName>
    </submittedName>
</protein>
<feature type="compositionally biased region" description="Low complexity" evidence="1">
    <location>
        <begin position="20"/>
        <end position="41"/>
    </location>
</feature>
<evidence type="ECO:0000256" key="1">
    <source>
        <dbReference type="SAM" id="MobiDB-lite"/>
    </source>
</evidence>
<feature type="region of interest" description="Disordered" evidence="1">
    <location>
        <begin position="1"/>
        <end position="104"/>
    </location>
</feature>
<sequence length="104" mass="11243">MRTSTATETRPFHPRRPTSRYRPANRPSRAASPASRRTVSSLTVANAGPEPPCPASVSARNAPAVSPARSSIRPPTCSRNSRVRPRAVRGRERSSNSRTPGRNA</sequence>
<gene>
    <name evidence="2" type="ORF">KEF29_24845</name>
</gene>
<dbReference type="Proteomes" id="UP000682308">
    <property type="component" value="Unassembled WGS sequence"/>
</dbReference>
<evidence type="ECO:0000313" key="3">
    <source>
        <dbReference type="Proteomes" id="UP000682308"/>
    </source>
</evidence>
<dbReference type="AlphaFoldDB" id="A0A941J0F3"/>
<dbReference type="EMBL" id="JAGTPG010000002">
    <property type="protein sequence ID" value="MBR8641523.1"/>
    <property type="molecule type" value="Genomic_DNA"/>
</dbReference>
<proteinExistence type="predicted"/>
<evidence type="ECO:0000313" key="2">
    <source>
        <dbReference type="EMBL" id="MBR8641523.1"/>
    </source>
</evidence>
<accession>A0A941J0F3</accession>